<evidence type="ECO:0000259" key="4">
    <source>
        <dbReference type="PROSITE" id="PS50956"/>
    </source>
</evidence>
<dbReference type="Proteomes" id="UP001162793">
    <property type="component" value="Unassembled WGS sequence"/>
</dbReference>
<reference evidence="6" key="1">
    <citation type="journal article" date="2023" name="Front. Microbiol.">
        <title>Ralstonia chuxiongensis sp. nov., Ralstonia mojiangensis sp. nov., and Ralstonia soli sp. nov., isolated from tobacco fields, are three novel species in the family Burkholderiaceae.</title>
        <authorList>
            <person name="Lu C.H."/>
            <person name="Zhang Y.Y."/>
            <person name="Jiang N."/>
            <person name="Chen W."/>
            <person name="Shao X."/>
            <person name="Zhao Z.M."/>
            <person name="Lu W.L."/>
            <person name="Hu X."/>
            <person name="Xi Y.X."/>
            <person name="Zou S.Y."/>
            <person name="Wei Q.J."/>
            <person name="Lin Z.L."/>
            <person name="Gong L."/>
            <person name="Gai X.T."/>
            <person name="Zhang L.Q."/>
            <person name="Li J.Y."/>
            <person name="Jin Y."/>
            <person name="Xia Z.Y."/>
        </authorList>
    </citation>
    <scope>NUCLEOTIDE SEQUENCE [LARGE SCALE GENOMIC DNA]</scope>
    <source>
        <strain evidence="6">21YRMH01-3</strain>
    </source>
</reference>
<dbReference type="AlphaFoldDB" id="A0AA42BJU6"/>
<dbReference type="InterPro" id="IPR036388">
    <property type="entry name" value="WH-like_DNA-bd_sf"/>
</dbReference>
<evidence type="ECO:0000256" key="3">
    <source>
        <dbReference type="ARBA" id="ARBA00023163"/>
    </source>
</evidence>
<dbReference type="Pfam" id="PF13404">
    <property type="entry name" value="HTH_AsnC-type"/>
    <property type="match status" value="1"/>
</dbReference>
<keyword evidence="6" id="KW-1185">Reference proteome</keyword>
<proteinExistence type="predicted"/>
<evidence type="ECO:0000256" key="1">
    <source>
        <dbReference type="ARBA" id="ARBA00023015"/>
    </source>
</evidence>
<accession>A0AA42BJU6</accession>
<dbReference type="InterPro" id="IPR011991">
    <property type="entry name" value="ArsR-like_HTH"/>
</dbReference>
<protein>
    <submittedName>
        <fullName evidence="5">Lrp/AsnC family transcriptional regulator</fullName>
    </submittedName>
</protein>
<dbReference type="SUPFAM" id="SSF54909">
    <property type="entry name" value="Dimeric alpha+beta barrel"/>
    <property type="match status" value="1"/>
</dbReference>
<evidence type="ECO:0000313" key="5">
    <source>
        <dbReference type="EMBL" id="MCP1174433.1"/>
    </source>
</evidence>
<dbReference type="Gene3D" id="3.30.70.920">
    <property type="match status" value="1"/>
</dbReference>
<dbReference type="Pfam" id="PF01037">
    <property type="entry name" value="AsnC_trans_reg"/>
    <property type="match status" value="1"/>
</dbReference>
<dbReference type="InterPro" id="IPR019885">
    <property type="entry name" value="Tscrpt_reg_HTH_AsnC-type_CS"/>
</dbReference>
<keyword evidence="1" id="KW-0805">Transcription regulation</keyword>
<dbReference type="PRINTS" id="PR00033">
    <property type="entry name" value="HTHASNC"/>
</dbReference>
<dbReference type="EMBL" id="JAMYWC010000005">
    <property type="protein sequence ID" value="MCP1174433.1"/>
    <property type="molecule type" value="Genomic_DNA"/>
</dbReference>
<dbReference type="RefSeq" id="WP_253539911.1">
    <property type="nucleotide sequence ID" value="NZ_CATYKT010000012.1"/>
</dbReference>
<dbReference type="GO" id="GO:0005829">
    <property type="term" value="C:cytosol"/>
    <property type="evidence" value="ECO:0007669"/>
    <property type="project" value="TreeGrafter"/>
</dbReference>
<dbReference type="PROSITE" id="PS50956">
    <property type="entry name" value="HTH_ASNC_2"/>
    <property type="match status" value="1"/>
</dbReference>
<dbReference type="GO" id="GO:0006355">
    <property type="term" value="P:regulation of DNA-templated transcription"/>
    <property type="evidence" value="ECO:0007669"/>
    <property type="project" value="UniProtKB-ARBA"/>
</dbReference>
<sequence>MDAIDRELLRLLQADATLPIAELAQRVNLSQTPCWKRVQRLKDTGVIRAQVALCDARKLGVGTTVFVAVRTDQHTEKWAQRFTQVVRDMPEVVEVYRMSGEMDYLLRVAVSGIEDYDRVYKHLIKSVPLSDVSSSFSMEQIKYSTALPVRDVGQGD</sequence>
<dbReference type="PANTHER" id="PTHR30154">
    <property type="entry name" value="LEUCINE-RESPONSIVE REGULATORY PROTEIN"/>
    <property type="match status" value="1"/>
</dbReference>
<dbReference type="PROSITE" id="PS00519">
    <property type="entry name" value="HTH_ASNC_1"/>
    <property type="match status" value="1"/>
</dbReference>
<dbReference type="Gene3D" id="1.10.10.10">
    <property type="entry name" value="Winged helix-like DNA-binding domain superfamily/Winged helix DNA-binding domain"/>
    <property type="match status" value="1"/>
</dbReference>
<dbReference type="SMART" id="SM00344">
    <property type="entry name" value="HTH_ASNC"/>
    <property type="match status" value="1"/>
</dbReference>
<dbReference type="InterPro" id="IPR011008">
    <property type="entry name" value="Dimeric_a/b-barrel"/>
</dbReference>
<dbReference type="InterPro" id="IPR019888">
    <property type="entry name" value="Tscrpt_reg_AsnC-like"/>
</dbReference>
<organism evidence="5 6">
    <name type="scientific">Ralstonia chuxiongensis</name>
    <dbReference type="NCBI Taxonomy" id="2957504"/>
    <lineage>
        <taxon>Bacteria</taxon>
        <taxon>Pseudomonadati</taxon>
        <taxon>Pseudomonadota</taxon>
        <taxon>Betaproteobacteria</taxon>
        <taxon>Burkholderiales</taxon>
        <taxon>Burkholderiaceae</taxon>
        <taxon>Ralstonia</taxon>
    </lineage>
</organism>
<dbReference type="CDD" id="cd00090">
    <property type="entry name" value="HTH_ARSR"/>
    <property type="match status" value="1"/>
</dbReference>
<dbReference type="SUPFAM" id="SSF46785">
    <property type="entry name" value="Winged helix' DNA-binding domain"/>
    <property type="match status" value="1"/>
</dbReference>
<keyword evidence="3" id="KW-0804">Transcription</keyword>
<comment type="caution">
    <text evidence="5">The sequence shown here is derived from an EMBL/GenBank/DDBJ whole genome shotgun (WGS) entry which is preliminary data.</text>
</comment>
<gene>
    <name evidence="5" type="ORF">NKG59_18890</name>
</gene>
<keyword evidence="2" id="KW-0238">DNA-binding</keyword>
<dbReference type="PANTHER" id="PTHR30154:SF17">
    <property type="entry name" value="DNA-BINDING TRANSCRIPTIONAL ACTIVATOR DECR"/>
    <property type="match status" value="1"/>
</dbReference>
<dbReference type="GO" id="GO:0043200">
    <property type="term" value="P:response to amino acid"/>
    <property type="evidence" value="ECO:0007669"/>
    <property type="project" value="TreeGrafter"/>
</dbReference>
<evidence type="ECO:0000256" key="2">
    <source>
        <dbReference type="ARBA" id="ARBA00023125"/>
    </source>
</evidence>
<evidence type="ECO:0000313" key="6">
    <source>
        <dbReference type="Proteomes" id="UP001162793"/>
    </source>
</evidence>
<dbReference type="GO" id="GO:0043565">
    <property type="term" value="F:sequence-specific DNA binding"/>
    <property type="evidence" value="ECO:0007669"/>
    <property type="project" value="InterPro"/>
</dbReference>
<feature type="domain" description="HTH asnC-type" evidence="4">
    <location>
        <begin position="1"/>
        <end position="62"/>
    </location>
</feature>
<dbReference type="InterPro" id="IPR036390">
    <property type="entry name" value="WH_DNA-bd_sf"/>
</dbReference>
<dbReference type="InterPro" id="IPR019887">
    <property type="entry name" value="Tscrpt_reg_AsnC/Lrp_C"/>
</dbReference>
<name>A0AA42BJU6_9RALS</name>
<dbReference type="InterPro" id="IPR000485">
    <property type="entry name" value="AsnC-type_HTH_dom"/>
</dbReference>